<keyword evidence="5" id="KW-0325">Glycoprotein</keyword>
<keyword evidence="4 6" id="KW-0378">Hydrolase</keyword>
<dbReference type="Proteomes" id="UP000053989">
    <property type="component" value="Unassembled WGS sequence"/>
</dbReference>
<gene>
    <name evidence="7" type="ORF">SCLCIDRAFT_27552</name>
</gene>
<dbReference type="InterPro" id="IPR001563">
    <property type="entry name" value="Peptidase_S10"/>
</dbReference>
<feature type="chain" id="PRO_5006514405" description="Carboxypeptidase" evidence="6">
    <location>
        <begin position="19"/>
        <end position="463"/>
    </location>
</feature>
<accession>A0A0C3DEM2</accession>
<dbReference type="EMBL" id="KN822077">
    <property type="protein sequence ID" value="KIM59125.1"/>
    <property type="molecule type" value="Genomic_DNA"/>
</dbReference>
<evidence type="ECO:0000256" key="1">
    <source>
        <dbReference type="ARBA" id="ARBA00009431"/>
    </source>
</evidence>
<dbReference type="GO" id="GO:0006508">
    <property type="term" value="P:proteolysis"/>
    <property type="evidence" value="ECO:0007669"/>
    <property type="project" value="UniProtKB-KW"/>
</dbReference>
<comment type="similarity">
    <text evidence="1 6">Belongs to the peptidase S10 family.</text>
</comment>
<dbReference type="HOGENOM" id="CLU_008523_10_4_1"/>
<dbReference type="InterPro" id="IPR018202">
    <property type="entry name" value="Ser_caboxypep_ser_AS"/>
</dbReference>
<protein>
    <recommendedName>
        <fullName evidence="6">Carboxypeptidase</fullName>
        <ecNumber evidence="6">3.4.16.-</ecNumber>
    </recommendedName>
</protein>
<dbReference type="InParanoid" id="A0A0C3DEM2"/>
<evidence type="ECO:0000256" key="5">
    <source>
        <dbReference type="ARBA" id="ARBA00023180"/>
    </source>
</evidence>
<sequence>MQTRVLATSLVYISIALASFLPGSQVVLHDPSNGPPSGSPAPESTLKQASEIIHAGQSFIQQDEIFYELQYSGYLDITDDKHLFFWFFESRNSPKDAPLVLWLNGGPGCTSSGGLLFELGPCRVADGGRNVTFNPYSWNTNANIIFLDQPVNVGFSYAKDGNDIYTSQRAARDVYSFLELFLNRFPEYSMQTFHLASESYGGTYAPHIASVIYEENQKAALMSSSLIRINLASLMIGNGITDAYIQIPTMADYLCEGPYPMFDDPDGPECTALRAKIPKCKSLIKSCRTSKSRLACGEAEDYCHTAFHDPLQTSVMNPYDARRLCDREKNGLRCYEEIGWVEKYMNNPKVKTAIGVSTQRQFSLCNNDVEKGFQLRGDSLQDTPAILPELVNNGIRLLIYAGVADRVCDYMGNERWLEVLLTKFYDEFLDAPTEIWITTQSKKPAGTVRTAGGDGTPLVISPS</sequence>
<dbReference type="PANTHER" id="PTHR11802">
    <property type="entry name" value="SERINE PROTEASE FAMILY S10 SERINE CARBOXYPEPTIDASE"/>
    <property type="match status" value="1"/>
</dbReference>
<evidence type="ECO:0000256" key="3">
    <source>
        <dbReference type="ARBA" id="ARBA00022670"/>
    </source>
</evidence>
<evidence type="ECO:0000313" key="7">
    <source>
        <dbReference type="EMBL" id="KIM59125.1"/>
    </source>
</evidence>
<dbReference type="SUPFAM" id="SSF53474">
    <property type="entry name" value="alpha/beta-Hydrolases"/>
    <property type="match status" value="1"/>
</dbReference>
<evidence type="ECO:0000313" key="8">
    <source>
        <dbReference type="Proteomes" id="UP000053989"/>
    </source>
</evidence>
<dbReference type="Gene3D" id="3.40.50.1820">
    <property type="entry name" value="alpha/beta hydrolase"/>
    <property type="match status" value="1"/>
</dbReference>
<dbReference type="Pfam" id="PF00450">
    <property type="entry name" value="Peptidase_S10"/>
    <property type="match status" value="1"/>
</dbReference>
<proteinExistence type="inferred from homology"/>
<evidence type="ECO:0000256" key="4">
    <source>
        <dbReference type="ARBA" id="ARBA00022801"/>
    </source>
</evidence>
<reference evidence="8" key="2">
    <citation type="submission" date="2015-01" db="EMBL/GenBank/DDBJ databases">
        <title>Evolutionary Origins and Diversification of the Mycorrhizal Mutualists.</title>
        <authorList>
            <consortium name="DOE Joint Genome Institute"/>
            <consortium name="Mycorrhizal Genomics Consortium"/>
            <person name="Kohler A."/>
            <person name="Kuo A."/>
            <person name="Nagy L.G."/>
            <person name="Floudas D."/>
            <person name="Copeland A."/>
            <person name="Barry K.W."/>
            <person name="Cichocki N."/>
            <person name="Veneault-Fourrey C."/>
            <person name="LaButti K."/>
            <person name="Lindquist E.A."/>
            <person name="Lipzen A."/>
            <person name="Lundell T."/>
            <person name="Morin E."/>
            <person name="Murat C."/>
            <person name="Riley R."/>
            <person name="Ohm R."/>
            <person name="Sun H."/>
            <person name="Tunlid A."/>
            <person name="Henrissat B."/>
            <person name="Grigoriev I.V."/>
            <person name="Hibbett D.S."/>
            <person name="Martin F."/>
        </authorList>
    </citation>
    <scope>NUCLEOTIDE SEQUENCE [LARGE SCALE GENOMIC DNA]</scope>
    <source>
        <strain evidence="8">Foug A</strain>
    </source>
</reference>
<reference evidence="7 8" key="1">
    <citation type="submission" date="2014-04" db="EMBL/GenBank/DDBJ databases">
        <authorList>
            <consortium name="DOE Joint Genome Institute"/>
            <person name="Kuo A."/>
            <person name="Kohler A."/>
            <person name="Nagy L.G."/>
            <person name="Floudas D."/>
            <person name="Copeland A."/>
            <person name="Barry K.W."/>
            <person name="Cichocki N."/>
            <person name="Veneault-Fourrey C."/>
            <person name="LaButti K."/>
            <person name="Lindquist E.A."/>
            <person name="Lipzen A."/>
            <person name="Lundell T."/>
            <person name="Morin E."/>
            <person name="Murat C."/>
            <person name="Sun H."/>
            <person name="Tunlid A."/>
            <person name="Henrissat B."/>
            <person name="Grigoriev I.V."/>
            <person name="Hibbett D.S."/>
            <person name="Martin F."/>
            <person name="Nordberg H.P."/>
            <person name="Cantor M.N."/>
            <person name="Hua S.X."/>
        </authorList>
    </citation>
    <scope>NUCLEOTIDE SEQUENCE [LARGE SCALE GENOMIC DNA]</scope>
    <source>
        <strain evidence="7 8">Foug A</strain>
    </source>
</reference>
<dbReference type="PANTHER" id="PTHR11802:SF452">
    <property type="entry name" value="CARBOXYPEPTIDASE"/>
    <property type="match status" value="1"/>
</dbReference>
<dbReference type="OrthoDB" id="443318at2759"/>
<name>A0A0C3DEM2_9AGAM</name>
<dbReference type="EC" id="3.4.16.-" evidence="6"/>
<dbReference type="InterPro" id="IPR029058">
    <property type="entry name" value="AB_hydrolase_fold"/>
</dbReference>
<keyword evidence="2 6" id="KW-0121">Carboxypeptidase</keyword>
<dbReference type="STRING" id="1036808.A0A0C3DEM2"/>
<keyword evidence="6" id="KW-0732">Signal</keyword>
<feature type="signal peptide" evidence="6">
    <location>
        <begin position="1"/>
        <end position="18"/>
    </location>
</feature>
<dbReference type="PRINTS" id="PR00724">
    <property type="entry name" value="CRBOXYPTASEC"/>
</dbReference>
<evidence type="ECO:0000256" key="2">
    <source>
        <dbReference type="ARBA" id="ARBA00022645"/>
    </source>
</evidence>
<evidence type="ECO:0000256" key="6">
    <source>
        <dbReference type="RuleBase" id="RU361156"/>
    </source>
</evidence>
<dbReference type="AlphaFoldDB" id="A0A0C3DEM2"/>
<dbReference type="PROSITE" id="PS00131">
    <property type="entry name" value="CARBOXYPEPT_SER_SER"/>
    <property type="match status" value="1"/>
</dbReference>
<keyword evidence="8" id="KW-1185">Reference proteome</keyword>
<organism evidence="7 8">
    <name type="scientific">Scleroderma citrinum Foug A</name>
    <dbReference type="NCBI Taxonomy" id="1036808"/>
    <lineage>
        <taxon>Eukaryota</taxon>
        <taxon>Fungi</taxon>
        <taxon>Dikarya</taxon>
        <taxon>Basidiomycota</taxon>
        <taxon>Agaricomycotina</taxon>
        <taxon>Agaricomycetes</taxon>
        <taxon>Agaricomycetidae</taxon>
        <taxon>Boletales</taxon>
        <taxon>Sclerodermatineae</taxon>
        <taxon>Sclerodermataceae</taxon>
        <taxon>Scleroderma</taxon>
    </lineage>
</organism>
<dbReference type="GO" id="GO:0000324">
    <property type="term" value="C:fungal-type vacuole"/>
    <property type="evidence" value="ECO:0007669"/>
    <property type="project" value="TreeGrafter"/>
</dbReference>
<keyword evidence="3 6" id="KW-0645">Protease</keyword>
<dbReference type="Gene3D" id="1.10.287.410">
    <property type="match status" value="1"/>
</dbReference>
<dbReference type="GO" id="GO:0004185">
    <property type="term" value="F:serine-type carboxypeptidase activity"/>
    <property type="evidence" value="ECO:0007669"/>
    <property type="project" value="UniProtKB-UniRule"/>
</dbReference>